<dbReference type="InterPro" id="IPR000980">
    <property type="entry name" value="SH2"/>
</dbReference>
<dbReference type="GO" id="GO:0005943">
    <property type="term" value="C:phosphatidylinositol 3-kinase complex, class IA"/>
    <property type="evidence" value="ECO:0000318"/>
    <property type="project" value="GO_Central"/>
</dbReference>
<dbReference type="eggNOG" id="KOG4637">
    <property type="taxonomic scope" value="Eukaryota"/>
</dbReference>
<dbReference type="Gene3D" id="1.10.287.1490">
    <property type="match status" value="1"/>
</dbReference>
<dbReference type="GO" id="GO:0008286">
    <property type="term" value="P:insulin receptor signaling pathway"/>
    <property type="evidence" value="ECO:0000318"/>
    <property type="project" value="GO_Central"/>
</dbReference>
<dbReference type="FunCoup" id="A7RK55">
    <property type="interactions" value="262"/>
</dbReference>
<protein>
    <recommendedName>
        <fullName evidence="4">SH2 domain-containing protein</fullName>
    </recommendedName>
</protein>
<dbReference type="InterPro" id="IPR036860">
    <property type="entry name" value="SH2_dom_sf"/>
</dbReference>
<evidence type="ECO:0000313" key="6">
    <source>
        <dbReference type="Proteomes" id="UP000001593"/>
    </source>
</evidence>
<evidence type="ECO:0000259" key="4">
    <source>
        <dbReference type="PROSITE" id="PS50001"/>
    </source>
</evidence>
<keyword evidence="6" id="KW-1185">Reference proteome</keyword>
<dbReference type="PRINTS" id="PR00678">
    <property type="entry name" value="PI3KINASEP85"/>
</dbReference>
<dbReference type="InterPro" id="IPR032498">
    <property type="entry name" value="PI3K_P85_iSH2"/>
</dbReference>
<proteinExistence type="predicted"/>
<sequence>LKKAEWYWGEASKEAVNARMRDTEDGTFIVRDSKRFPGEYTLTLMKGGVIKLIRIMYKDGKYGFSEPLTFKSVIDLVSYYKDRSLAQYNPKLDVKLAHPLSRFEQEGEVPPEKNDEYMTKMVGDLVDINKEFMGSSTEYEKLYKHYTDSSEEIADLQMILEAQRSVISMIEEQLRLHEHFQREASPEHRGLLRQNYELLKHRLNDAKLELGNSERELSNKTQDNRLADKRMNSLRPKIIELQRKKQQYME</sequence>
<dbReference type="PRINTS" id="PR00401">
    <property type="entry name" value="SH2DOMAIN"/>
</dbReference>
<dbReference type="EMBL" id="DS469515">
    <property type="protein sequence ID" value="EDO48108.1"/>
    <property type="molecule type" value="Genomic_DNA"/>
</dbReference>
<dbReference type="PROSITE" id="PS50001">
    <property type="entry name" value="SH2"/>
    <property type="match status" value="1"/>
</dbReference>
<dbReference type="PANTHER" id="PTHR10155:SF10">
    <property type="entry name" value="PI3K21B, ISOFORM B"/>
    <property type="match status" value="1"/>
</dbReference>
<dbReference type="Pfam" id="PF16454">
    <property type="entry name" value="PI3K_P85_iSH2"/>
    <property type="match status" value="1"/>
</dbReference>
<feature type="coiled-coil region" evidence="3">
    <location>
        <begin position="196"/>
        <end position="223"/>
    </location>
</feature>
<keyword evidence="3" id="KW-0175">Coiled coil</keyword>
<dbReference type="AlphaFoldDB" id="A7RK55"/>
<dbReference type="Proteomes" id="UP000001593">
    <property type="component" value="Unassembled WGS sequence"/>
</dbReference>
<dbReference type="SUPFAM" id="SSF55550">
    <property type="entry name" value="SH2 domain"/>
    <property type="match status" value="1"/>
</dbReference>
<feature type="non-terminal residue" evidence="5">
    <location>
        <position position="1"/>
    </location>
</feature>
<evidence type="ECO:0000313" key="5">
    <source>
        <dbReference type="EMBL" id="EDO48108.1"/>
    </source>
</evidence>
<dbReference type="FunFam" id="3.30.505.10:FF:000080">
    <property type="entry name" value="Pi3K21B, isoform C"/>
    <property type="match status" value="1"/>
</dbReference>
<dbReference type="Gene3D" id="3.30.505.10">
    <property type="entry name" value="SH2 domain"/>
    <property type="match status" value="1"/>
</dbReference>
<dbReference type="PhylomeDB" id="A7RK55"/>
<organism evidence="5 6">
    <name type="scientific">Nematostella vectensis</name>
    <name type="common">Starlet sea anemone</name>
    <dbReference type="NCBI Taxonomy" id="45351"/>
    <lineage>
        <taxon>Eukaryota</taxon>
        <taxon>Metazoa</taxon>
        <taxon>Cnidaria</taxon>
        <taxon>Anthozoa</taxon>
        <taxon>Hexacorallia</taxon>
        <taxon>Actiniaria</taxon>
        <taxon>Edwardsiidae</taxon>
        <taxon>Nematostella</taxon>
    </lineage>
</organism>
<dbReference type="SMART" id="SM00252">
    <property type="entry name" value="SH2"/>
    <property type="match status" value="1"/>
</dbReference>
<gene>
    <name evidence="5" type="ORF">NEMVEDRAFT_v1g84479</name>
</gene>
<keyword evidence="1 2" id="KW-0727">SH2 domain</keyword>
<reference evidence="5 6" key="1">
    <citation type="journal article" date="2007" name="Science">
        <title>Sea anemone genome reveals ancestral eumetazoan gene repertoire and genomic organization.</title>
        <authorList>
            <person name="Putnam N.H."/>
            <person name="Srivastava M."/>
            <person name="Hellsten U."/>
            <person name="Dirks B."/>
            <person name="Chapman J."/>
            <person name="Salamov A."/>
            <person name="Terry A."/>
            <person name="Shapiro H."/>
            <person name="Lindquist E."/>
            <person name="Kapitonov V.V."/>
            <person name="Jurka J."/>
            <person name="Genikhovich G."/>
            <person name="Grigoriev I.V."/>
            <person name="Lucas S.M."/>
            <person name="Steele R.E."/>
            <person name="Finnerty J.R."/>
            <person name="Technau U."/>
            <person name="Martindale M.Q."/>
            <person name="Rokhsar D.S."/>
        </authorList>
    </citation>
    <scope>NUCLEOTIDE SEQUENCE [LARGE SCALE GENOMIC DNA]</scope>
    <source>
        <strain evidence="6">CH2 X CH6</strain>
    </source>
</reference>
<accession>A7RK55</accession>
<dbReference type="STRING" id="45351.A7RK55"/>
<evidence type="ECO:0000256" key="1">
    <source>
        <dbReference type="ARBA" id="ARBA00022999"/>
    </source>
</evidence>
<feature type="domain" description="SH2" evidence="4">
    <location>
        <begin position="6"/>
        <end position="100"/>
    </location>
</feature>
<dbReference type="PANTHER" id="PTHR10155">
    <property type="entry name" value="PHOSPHATIDYLINOSITOL 3-KINASE REGULATORY SUBUNIT"/>
    <property type="match status" value="1"/>
</dbReference>
<dbReference type="Pfam" id="PF00017">
    <property type="entry name" value="SH2"/>
    <property type="match status" value="1"/>
</dbReference>
<dbReference type="InParanoid" id="A7RK55"/>
<evidence type="ECO:0000256" key="2">
    <source>
        <dbReference type="PROSITE-ProRule" id="PRU00191"/>
    </source>
</evidence>
<evidence type="ECO:0000256" key="3">
    <source>
        <dbReference type="SAM" id="Coils"/>
    </source>
</evidence>
<dbReference type="HOGENOM" id="CLU_937723_0_0_1"/>
<dbReference type="OMA" id="KNDEYMT"/>
<name>A7RK55_NEMVE</name>
<dbReference type="GO" id="GO:0046935">
    <property type="term" value="F:1-phosphatidylinositol-3-kinase regulator activity"/>
    <property type="evidence" value="ECO:0000318"/>
    <property type="project" value="GO_Central"/>
</dbReference>